<dbReference type="GO" id="GO:0016020">
    <property type="term" value="C:membrane"/>
    <property type="evidence" value="ECO:0007669"/>
    <property type="project" value="InterPro"/>
</dbReference>
<sequence>MRLELDMISNMAFQRWMLVVAVGLFSWSGMLIVMTNGQSLPAVICANGNSSCTIFPAFGPWVDRKDCKAARVVYPTTEKELVAAVAEAVKAGQKLKVISKLSHSVPKLVCPDGDEGLLISTSEYNGITVDKEQRTATLGAGVKLKTFFNTIAKDGLAFPHSPYWAGLTISGVISTGAHGSSIYHKGSAVHEYVVGMRIVVACPASEGYAKVITLTEKDEDLKAARVSMGLLGVISTVTLELQPQFKRSLTFVQKSDDTLEKEIVENALKYEFGDVAWHPAAHMALYREDFRVPISTPGNGTNNSTSFGFLPIETTVQARLLEEFFEATRNESGKCIAGSAQSQIFISIAFGYTNNGSSFTGYPIVGYQNDMETFGTCDEAPFLNGTGFACTWDRRINGTQAFDMDLHIPFRHIGDFIRDVKELVALRPTSLCGAELYNGILMRYMKRSVGAHLGVTEDGVAMDIVSYRSRDPKVPTLNGDTYDEIEQMALFKYKARAHLGKNRPVGFIDSHKRFRNLNKFLEVKNRYDPLGHFSNEWTDKVLNIGGANGRIQTLRPFCALEGLCICSEDIHCNPEAFYFCRSGLVFKKARVCRFEKPELPDVAHY</sequence>
<gene>
    <name evidence="8" type="ORF">MARPO_0011s0042</name>
</gene>
<comment type="similarity">
    <text evidence="2">Belongs to the oxygen-dependent FAD-linked oxidoreductase family.</text>
</comment>
<dbReference type="OMA" id="SFLLAWH"/>
<comment type="pathway">
    <text evidence="1">Cofactor biosynthesis; L-ascorbate biosynthesis.</text>
</comment>
<evidence type="ECO:0000259" key="7">
    <source>
        <dbReference type="PROSITE" id="PS51387"/>
    </source>
</evidence>
<keyword evidence="9" id="KW-1185">Reference proteome</keyword>
<dbReference type="GO" id="GO:0019853">
    <property type="term" value="P:L-ascorbic acid biosynthetic process"/>
    <property type="evidence" value="ECO:0007669"/>
    <property type="project" value="UniProtKB-UniPathway"/>
</dbReference>
<dbReference type="GO" id="GO:0071949">
    <property type="term" value="F:FAD binding"/>
    <property type="evidence" value="ECO:0007669"/>
    <property type="project" value="InterPro"/>
</dbReference>
<evidence type="ECO:0000256" key="5">
    <source>
        <dbReference type="ARBA" id="ARBA00023002"/>
    </source>
</evidence>
<evidence type="ECO:0000313" key="9">
    <source>
        <dbReference type="Proteomes" id="UP000244005"/>
    </source>
</evidence>
<dbReference type="GO" id="GO:0016491">
    <property type="term" value="F:oxidoreductase activity"/>
    <property type="evidence" value="ECO:0000318"/>
    <property type="project" value="GO_Central"/>
</dbReference>
<dbReference type="EC" id="1.1.3.8" evidence="3"/>
<dbReference type="InterPro" id="IPR016166">
    <property type="entry name" value="FAD-bd_PCMH"/>
</dbReference>
<dbReference type="PANTHER" id="PTHR13878:SF67">
    <property type="entry name" value="L-GULONOLACTONE OXIDASE 5"/>
    <property type="match status" value="1"/>
</dbReference>
<dbReference type="InterPro" id="IPR016169">
    <property type="entry name" value="FAD-bd_PCMH_sub2"/>
</dbReference>
<dbReference type="SUPFAM" id="SSF56176">
    <property type="entry name" value="FAD-binding/transporter-associated domain-like"/>
    <property type="match status" value="1"/>
</dbReference>
<dbReference type="Pfam" id="PF01565">
    <property type="entry name" value="FAD_binding_4"/>
    <property type="match status" value="1"/>
</dbReference>
<evidence type="ECO:0000313" key="8">
    <source>
        <dbReference type="EMBL" id="PTQ46345.1"/>
    </source>
</evidence>
<dbReference type="Proteomes" id="UP000244005">
    <property type="component" value="Unassembled WGS sequence"/>
</dbReference>
<dbReference type="Gene3D" id="3.30.465.10">
    <property type="match status" value="1"/>
</dbReference>
<organism evidence="8 9">
    <name type="scientific">Marchantia polymorpha</name>
    <name type="common">Common liverwort</name>
    <name type="synonym">Marchantia aquatica</name>
    <dbReference type="NCBI Taxonomy" id="3197"/>
    <lineage>
        <taxon>Eukaryota</taxon>
        <taxon>Viridiplantae</taxon>
        <taxon>Streptophyta</taxon>
        <taxon>Embryophyta</taxon>
        <taxon>Marchantiophyta</taxon>
        <taxon>Marchantiopsida</taxon>
        <taxon>Marchantiidae</taxon>
        <taxon>Marchantiales</taxon>
        <taxon>Marchantiaceae</taxon>
        <taxon>Marchantia</taxon>
    </lineage>
</organism>
<comment type="catalytic activity">
    <reaction evidence="6">
        <text>L-gulono-1,4-lactone + O2 = L-ascorbate + H2O2 + H(+)</text>
        <dbReference type="Rhea" id="RHEA:32363"/>
        <dbReference type="ChEBI" id="CHEBI:15378"/>
        <dbReference type="ChEBI" id="CHEBI:15379"/>
        <dbReference type="ChEBI" id="CHEBI:16240"/>
        <dbReference type="ChEBI" id="CHEBI:17587"/>
        <dbReference type="ChEBI" id="CHEBI:38290"/>
        <dbReference type="EC" id="1.1.3.8"/>
    </reaction>
</comment>
<evidence type="ECO:0000256" key="2">
    <source>
        <dbReference type="ARBA" id="ARBA00005466"/>
    </source>
</evidence>
<dbReference type="InterPro" id="IPR007173">
    <property type="entry name" value="ALO_C"/>
</dbReference>
<evidence type="ECO:0000256" key="4">
    <source>
        <dbReference type="ARBA" id="ARBA00022644"/>
    </source>
</evidence>
<keyword evidence="4" id="KW-0060">Ascorbate biosynthesis</keyword>
<dbReference type="NCBIfam" id="TIGR01677">
    <property type="entry name" value="pln_FAD_oxido"/>
    <property type="match status" value="1"/>
</dbReference>
<evidence type="ECO:0000256" key="6">
    <source>
        <dbReference type="ARBA" id="ARBA00048083"/>
    </source>
</evidence>
<dbReference type="InterPro" id="IPR055154">
    <property type="entry name" value="GULLO2-like_C"/>
</dbReference>
<dbReference type="InterPro" id="IPR036318">
    <property type="entry name" value="FAD-bd_PCMH-like_sf"/>
</dbReference>
<reference evidence="9" key="1">
    <citation type="journal article" date="2017" name="Cell">
        <title>Insights into land plant evolution garnered from the Marchantia polymorpha genome.</title>
        <authorList>
            <person name="Bowman J.L."/>
            <person name="Kohchi T."/>
            <person name="Yamato K.T."/>
            <person name="Jenkins J."/>
            <person name="Shu S."/>
            <person name="Ishizaki K."/>
            <person name="Yamaoka S."/>
            <person name="Nishihama R."/>
            <person name="Nakamura Y."/>
            <person name="Berger F."/>
            <person name="Adam C."/>
            <person name="Aki S.S."/>
            <person name="Althoff F."/>
            <person name="Araki T."/>
            <person name="Arteaga-Vazquez M.A."/>
            <person name="Balasubrmanian S."/>
            <person name="Barry K."/>
            <person name="Bauer D."/>
            <person name="Boehm C.R."/>
            <person name="Briginshaw L."/>
            <person name="Caballero-Perez J."/>
            <person name="Catarino B."/>
            <person name="Chen F."/>
            <person name="Chiyoda S."/>
            <person name="Chovatia M."/>
            <person name="Davies K.M."/>
            <person name="Delmans M."/>
            <person name="Demura T."/>
            <person name="Dierschke T."/>
            <person name="Dolan L."/>
            <person name="Dorantes-Acosta A.E."/>
            <person name="Eklund D.M."/>
            <person name="Florent S.N."/>
            <person name="Flores-Sandoval E."/>
            <person name="Fujiyama A."/>
            <person name="Fukuzawa H."/>
            <person name="Galik B."/>
            <person name="Grimanelli D."/>
            <person name="Grimwood J."/>
            <person name="Grossniklaus U."/>
            <person name="Hamada T."/>
            <person name="Haseloff J."/>
            <person name="Hetherington A.J."/>
            <person name="Higo A."/>
            <person name="Hirakawa Y."/>
            <person name="Hundley H.N."/>
            <person name="Ikeda Y."/>
            <person name="Inoue K."/>
            <person name="Inoue S.I."/>
            <person name="Ishida S."/>
            <person name="Jia Q."/>
            <person name="Kakita M."/>
            <person name="Kanazawa T."/>
            <person name="Kawai Y."/>
            <person name="Kawashima T."/>
            <person name="Kennedy M."/>
            <person name="Kinose K."/>
            <person name="Kinoshita T."/>
            <person name="Kohara Y."/>
            <person name="Koide E."/>
            <person name="Komatsu K."/>
            <person name="Kopischke S."/>
            <person name="Kubo M."/>
            <person name="Kyozuka J."/>
            <person name="Lagercrantz U."/>
            <person name="Lin S.S."/>
            <person name="Lindquist E."/>
            <person name="Lipzen A.M."/>
            <person name="Lu C.W."/>
            <person name="De Luna E."/>
            <person name="Martienssen R.A."/>
            <person name="Minamino N."/>
            <person name="Mizutani M."/>
            <person name="Mizutani M."/>
            <person name="Mochizuki N."/>
            <person name="Monte I."/>
            <person name="Mosher R."/>
            <person name="Nagasaki H."/>
            <person name="Nakagami H."/>
            <person name="Naramoto S."/>
            <person name="Nishitani K."/>
            <person name="Ohtani M."/>
            <person name="Okamoto T."/>
            <person name="Okumura M."/>
            <person name="Phillips J."/>
            <person name="Pollak B."/>
            <person name="Reinders A."/>
            <person name="Rovekamp M."/>
            <person name="Sano R."/>
            <person name="Sawa S."/>
            <person name="Schmid M.W."/>
            <person name="Shirakawa M."/>
            <person name="Solano R."/>
            <person name="Spunde A."/>
            <person name="Suetsugu N."/>
            <person name="Sugano S."/>
            <person name="Sugiyama A."/>
            <person name="Sun R."/>
            <person name="Suzuki Y."/>
            <person name="Takenaka M."/>
            <person name="Takezawa D."/>
            <person name="Tomogane H."/>
            <person name="Tsuzuki M."/>
            <person name="Ueda T."/>
            <person name="Umeda M."/>
            <person name="Ward J.M."/>
            <person name="Watanabe Y."/>
            <person name="Yazaki K."/>
            <person name="Yokoyama R."/>
            <person name="Yoshitake Y."/>
            <person name="Yotsui I."/>
            <person name="Zachgo S."/>
            <person name="Schmutz J."/>
        </authorList>
    </citation>
    <scope>NUCLEOTIDE SEQUENCE [LARGE SCALE GENOMIC DNA]</scope>
    <source>
        <strain evidence="9">Tak-1</strain>
    </source>
</reference>
<keyword evidence="5" id="KW-0560">Oxidoreductase</keyword>
<evidence type="ECO:0000256" key="1">
    <source>
        <dbReference type="ARBA" id="ARBA00005147"/>
    </source>
</evidence>
<proteinExistence type="inferred from homology"/>
<dbReference type="AlphaFoldDB" id="A0A2R6XJQ4"/>
<dbReference type="GO" id="GO:0050105">
    <property type="term" value="F:L-gulonolactone oxidase activity"/>
    <property type="evidence" value="ECO:0007669"/>
    <property type="project" value="UniProtKB-EC"/>
</dbReference>
<dbReference type="InterPro" id="IPR050432">
    <property type="entry name" value="FAD-linked_Oxidoreductases_BP"/>
</dbReference>
<dbReference type="InterPro" id="IPR006094">
    <property type="entry name" value="Oxid_FAD_bind_N"/>
</dbReference>
<dbReference type="OrthoDB" id="610608at2759"/>
<dbReference type="UniPathway" id="UPA00132"/>
<name>A0A2R6XJQ4_MARPO</name>
<dbReference type="Gramene" id="Mp4g10560.1">
    <property type="protein sequence ID" value="Mp4g10560.1.cds"/>
    <property type="gene ID" value="Mp4g10560"/>
</dbReference>
<dbReference type="InterPro" id="IPR010030">
    <property type="entry name" value="GULO_Plant"/>
</dbReference>
<protein>
    <recommendedName>
        <fullName evidence="3">L-gulonolactone oxidase</fullName>
        <ecNumber evidence="3">1.1.3.8</ecNumber>
    </recommendedName>
</protein>
<dbReference type="PANTHER" id="PTHR13878">
    <property type="entry name" value="GULONOLACTONE OXIDASE"/>
    <property type="match status" value="1"/>
</dbReference>
<feature type="domain" description="FAD-binding PCMH-type" evidence="7">
    <location>
        <begin position="65"/>
        <end position="244"/>
    </location>
</feature>
<dbReference type="PROSITE" id="PS51387">
    <property type="entry name" value="FAD_PCMH"/>
    <property type="match status" value="1"/>
</dbReference>
<dbReference type="EMBL" id="KZ772683">
    <property type="protein sequence ID" value="PTQ46345.1"/>
    <property type="molecule type" value="Genomic_DNA"/>
</dbReference>
<accession>A0A2R6XJQ4</accession>
<dbReference type="Pfam" id="PF04030">
    <property type="entry name" value="ALO"/>
    <property type="match status" value="1"/>
</dbReference>
<dbReference type="GO" id="GO:0003885">
    <property type="term" value="F:D-arabinono-1,4-lactone oxidase activity"/>
    <property type="evidence" value="ECO:0007669"/>
    <property type="project" value="InterPro"/>
</dbReference>
<dbReference type="Pfam" id="PF22906">
    <property type="entry name" value="GULLO2-like_3rd"/>
    <property type="match status" value="1"/>
</dbReference>
<evidence type="ECO:0000256" key="3">
    <source>
        <dbReference type="ARBA" id="ARBA00013121"/>
    </source>
</evidence>